<dbReference type="Proteomes" id="UP001230051">
    <property type="component" value="Unassembled WGS sequence"/>
</dbReference>
<dbReference type="GO" id="GO:0001786">
    <property type="term" value="F:phosphatidylserine binding"/>
    <property type="evidence" value="ECO:0007669"/>
    <property type="project" value="TreeGrafter"/>
</dbReference>
<organism evidence="5 6">
    <name type="scientific">Acipenser oxyrinchus oxyrinchus</name>
    <dbReference type="NCBI Taxonomy" id="40147"/>
    <lineage>
        <taxon>Eukaryota</taxon>
        <taxon>Metazoa</taxon>
        <taxon>Chordata</taxon>
        <taxon>Craniata</taxon>
        <taxon>Vertebrata</taxon>
        <taxon>Euteleostomi</taxon>
        <taxon>Actinopterygii</taxon>
        <taxon>Chondrostei</taxon>
        <taxon>Acipenseriformes</taxon>
        <taxon>Acipenseridae</taxon>
        <taxon>Acipenser</taxon>
    </lineage>
</organism>
<feature type="domain" description="C2" evidence="4">
    <location>
        <begin position="421"/>
        <end position="556"/>
    </location>
</feature>
<dbReference type="PANTHER" id="PTHR10024">
    <property type="entry name" value="SYNAPTOTAGMIN"/>
    <property type="match status" value="1"/>
</dbReference>
<proteinExistence type="inferred from homology"/>
<dbReference type="GO" id="GO:0030276">
    <property type="term" value="F:clathrin binding"/>
    <property type="evidence" value="ECO:0007669"/>
    <property type="project" value="TreeGrafter"/>
</dbReference>
<sequence length="563" mass="62516">MEVWLRCLCFLAVHLQTLLGVGLAVLCFCLILGCILCWRRGRSRPCQDKASSSDHVSLDLGPAFSRKISPTSPIPIKQQYQELEGDVLEYPAQPPCSCSYPSPEHKFRPRSSSELDANYKTSYQQERQNNLSSYEKSPPFKPDCHGRASLPTIPKFKLVSKTKRALERRCTVTGAAFIYNEHSKLNSPGASEHSKLNSPGASEHSKLNSLGVNEYSKLNSPGASEHSKLNSLGVNEYSKLNSPGARLLTSRVRQSHTLPGEISEISGKVPPRIQFSLFFSPNDGSLTVSVLSLANVPRKIGVNGGCYVRLSLLPCCLEPLQTSVRRRSLSPEFREDFRFEVGAVEELRGCTLHMAVFSKDFPSLRASCLGVMLFPCGQVEWGTDQPTSYSQELSSTKTKLKKSQSTQDVESRSSSISIPKALGQLFILLQYQTLAHRIKVMVRKAENLGKLNRMPGTPDHYVVITLRQGGSVIGSKETKAVSGYNAVWNSPFLFDMPPGEIHKLPLSLEFIIMQGRIYTRSRVLGRVLIGCDALEEGQVHWKDMCSRGQVETARWHTIQPDSL</sequence>
<dbReference type="FunFam" id="2.60.40.150:FF:000273">
    <property type="entry name" value="Predicted protein"/>
    <property type="match status" value="1"/>
</dbReference>
<dbReference type="GO" id="GO:0070382">
    <property type="term" value="C:exocytic vesicle"/>
    <property type="evidence" value="ECO:0007669"/>
    <property type="project" value="TreeGrafter"/>
</dbReference>
<accession>A0AAD8FXU7</accession>
<keyword evidence="6" id="KW-1185">Reference proteome</keyword>
<evidence type="ECO:0000313" key="5">
    <source>
        <dbReference type="EMBL" id="KAK1157891.1"/>
    </source>
</evidence>
<comment type="similarity">
    <text evidence="1">Belongs to the synaptotagmin family.</text>
</comment>
<dbReference type="GO" id="GO:0030424">
    <property type="term" value="C:axon"/>
    <property type="evidence" value="ECO:0007669"/>
    <property type="project" value="TreeGrafter"/>
</dbReference>
<feature type="compositionally biased region" description="Low complexity" evidence="2">
    <location>
        <begin position="393"/>
        <end position="407"/>
    </location>
</feature>
<dbReference type="GO" id="GO:0098793">
    <property type="term" value="C:presynapse"/>
    <property type="evidence" value="ECO:0007669"/>
    <property type="project" value="GOC"/>
</dbReference>
<dbReference type="CDD" id="cd00276">
    <property type="entry name" value="C2B_Synaptotagmin"/>
    <property type="match status" value="1"/>
</dbReference>
<keyword evidence="3" id="KW-0812">Transmembrane</keyword>
<dbReference type="GO" id="GO:0006906">
    <property type="term" value="P:vesicle fusion"/>
    <property type="evidence" value="ECO:0007669"/>
    <property type="project" value="TreeGrafter"/>
</dbReference>
<keyword evidence="3" id="KW-0472">Membrane</keyword>
<dbReference type="SUPFAM" id="SSF49562">
    <property type="entry name" value="C2 domain (Calcium/lipid-binding domain, CaLB)"/>
    <property type="match status" value="2"/>
</dbReference>
<gene>
    <name evidence="5" type="primary">Syt11</name>
    <name evidence="5" type="ORF">AOXY_G24074</name>
</gene>
<dbReference type="GO" id="GO:0005509">
    <property type="term" value="F:calcium ion binding"/>
    <property type="evidence" value="ECO:0007669"/>
    <property type="project" value="TreeGrafter"/>
</dbReference>
<dbReference type="SMART" id="SM00239">
    <property type="entry name" value="C2"/>
    <property type="match status" value="2"/>
</dbReference>
<feature type="transmembrane region" description="Helical" evidence="3">
    <location>
        <begin position="18"/>
        <end position="38"/>
    </location>
</feature>
<reference evidence="5" key="1">
    <citation type="submission" date="2022-02" db="EMBL/GenBank/DDBJ databases">
        <title>Atlantic sturgeon de novo genome assembly.</title>
        <authorList>
            <person name="Stock M."/>
            <person name="Klopp C."/>
            <person name="Guiguen Y."/>
            <person name="Cabau C."/>
            <person name="Parinello H."/>
            <person name="Santidrian Yebra-Pimentel E."/>
            <person name="Kuhl H."/>
            <person name="Dirks R.P."/>
            <person name="Guessner J."/>
            <person name="Wuertz S."/>
            <person name="Du K."/>
            <person name="Schartl M."/>
        </authorList>
    </citation>
    <scope>NUCLEOTIDE SEQUENCE</scope>
    <source>
        <strain evidence="5">STURGEONOMICS-FGT-2020</strain>
        <tissue evidence="5">Whole blood</tissue>
    </source>
</reference>
<evidence type="ECO:0000259" key="4">
    <source>
        <dbReference type="PROSITE" id="PS50004"/>
    </source>
</evidence>
<dbReference type="GO" id="GO:0000149">
    <property type="term" value="F:SNARE binding"/>
    <property type="evidence" value="ECO:0007669"/>
    <property type="project" value="TreeGrafter"/>
</dbReference>
<dbReference type="GO" id="GO:0005544">
    <property type="term" value="F:calcium-dependent phospholipid binding"/>
    <property type="evidence" value="ECO:0007669"/>
    <property type="project" value="TreeGrafter"/>
</dbReference>
<dbReference type="Pfam" id="PF00168">
    <property type="entry name" value="C2"/>
    <property type="match status" value="2"/>
</dbReference>
<dbReference type="GO" id="GO:0005886">
    <property type="term" value="C:plasma membrane"/>
    <property type="evidence" value="ECO:0007669"/>
    <property type="project" value="TreeGrafter"/>
</dbReference>
<comment type="caution">
    <text evidence="5">The sequence shown here is derived from an EMBL/GenBank/DDBJ whole genome shotgun (WGS) entry which is preliminary data.</text>
</comment>
<dbReference type="AlphaFoldDB" id="A0AAD8FXU7"/>
<dbReference type="Gene3D" id="2.60.40.150">
    <property type="entry name" value="C2 domain"/>
    <property type="match status" value="2"/>
</dbReference>
<dbReference type="PROSITE" id="PS51257">
    <property type="entry name" value="PROKAR_LIPOPROTEIN"/>
    <property type="match status" value="1"/>
</dbReference>
<dbReference type="PANTHER" id="PTHR10024:SF351">
    <property type="entry name" value="SYNAPTOTAGMIN-4-LIKE"/>
    <property type="match status" value="1"/>
</dbReference>
<dbReference type="EMBL" id="JAGXEW010000025">
    <property type="protein sequence ID" value="KAK1157891.1"/>
    <property type="molecule type" value="Genomic_DNA"/>
</dbReference>
<name>A0AAD8FXU7_ACIOX</name>
<dbReference type="PROSITE" id="PS50004">
    <property type="entry name" value="C2"/>
    <property type="match status" value="2"/>
</dbReference>
<feature type="domain" description="C2" evidence="4">
    <location>
        <begin position="269"/>
        <end position="389"/>
    </location>
</feature>
<feature type="region of interest" description="Disordered" evidence="2">
    <location>
        <begin position="387"/>
        <end position="408"/>
    </location>
</feature>
<dbReference type="InterPro" id="IPR035892">
    <property type="entry name" value="C2_domain_sf"/>
</dbReference>
<feature type="compositionally biased region" description="Polar residues" evidence="2">
    <location>
        <begin position="121"/>
        <end position="135"/>
    </location>
</feature>
<feature type="region of interest" description="Disordered" evidence="2">
    <location>
        <begin position="184"/>
        <end position="206"/>
    </location>
</feature>
<evidence type="ECO:0000313" key="6">
    <source>
        <dbReference type="Proteomes" id="UP001230051"/>
    </source>
</evidence>
<evidence type="ECO:0000256" key="1">
    <source>
        <dbReference type="ARBA" id="ARBA00006996"/>
    </source>
</evidence>
<protein>
    <submittedName>
        <fullName evidence="5">Synaptotagmin-4</fullName>
    </submittedName>
</protein>
<feature type="region of interest" description="Disordered" evidence="2">
    <location>
        <begin position="121"/>
        <end position="141"/>
    </location>
</feature>
<evidence type="ECO:0000256" key="3">
    <source>
        <dbReference type="SAM" id="Phobius"/>
    </source>
</evidence>
<dbReference type="InterPro" id="IPR000008">
    <property type="entry name" value="C2_dom"/>
</dbReference>
<keyword evidence="3" id="KW-1133">Transmembrane helix</keyword>
<dbReference type="GO" id="GO:0048791">
    <property type="term" value="P:calcium ion-regulated exocytosis of neurotransmitter"/>
    <property type="evidence" value="ECO:0007669"/>
    <property type="project" value="TreeGrafter"/>
</dbReference>
<evidence type="ECO:0000256" key="2">
    <source>
        <dbReference type="SAM" id="MobiDB-lite"/>
    </source>
</evidence>